<dbReference type="AlphaFoldDB" id="A0A850EFS1"/>
<reference evidence="2" key="1">
    <citation type="submission" date="2020-06" db="EMBL/GenBank/DDBJ databases">
        <title>Paenibacillus sp. nov., isolated from soil.</title>
        <authorList>
            <person name="Seo Y.L."/>
        </authorList>
    </citation>
    <scope>NUCLEOTIDE SEQUENCE [LARGE SCALE GENOMIC DNA]</scope>
    <source>
        <strain evidence="2">JW14</strain>
    </source>
</reference>
<keyword evidence="1" id="KW-0472">Membrane</keyword>
<dbReference type="EMBL" id="JABWCS010000196">
    <property type="protein sequence ID" value="NUU59995.1"/>
    <property type="molecule type" value="Genomic_DNA"/>
</dbReference>
<gene>
    <name evidence="2" type="ORF">HPT30_06505</name>
</gene>
<protein>
    <submittedName>
        <fullName evidence="2">Uncharacterized protein</fullName>
    </submittedName>
</protein>
<evidence type="ECO:0000313" key="2">
    <source>
        <dbReference type="EMBL" id="NUU59995.1"/>
    </source>
</evidence>
<feature type="transmembrane region" description="Helical" evidence="1">
    <location>
        <begin position="12"/>
        <end position="35"/>
    </location>
</feature>
<proteinExistence type="predicted"/>
<accession>A0A850EFS1</accession>
<dbReference type="RefSeq" id="WP_175370618.1">
    <property type="nucleotide sequence ID" value="NZ_JABWCS010000196.1"/>
</dbReference>
<name>A0A850EFS1_9BACL</name>
<organism evidence="2 3">
    <name type="scientific">Paenibacillus agri</name>
    <dbReference type="NCBI Taxonomy" id="2744309"/>
    <lineage>
        <taxon>Bacteria</taxon>
        <taxon>Bacillati</taxon>
        <taxon>Bacillota</taxon>
        <taxon>Bacilli</taxon>
        <taxon>Bacillales</taxon>
        <taxon>Paenibacillaceae</taxon>
        <taxon>Paenibacillus</taxon>
    </lineage>
</organism>
<keyword evidence="1" id="KW-1133">Transmembrane helix</keyword>
<comment type="caution">
    <text evidence="2">The sequence shown here is derived from an EMBL/GenBank/DDBJ whole genome shotgun (WGS) entry which is preliminary data.</text>
</comment>
<sequence>MKLERLIDYDFITYLVIGAIILSIISLIILATTLYRRKTKHYRIKTFISTGLFLISLSLVFYYYRPNIIEFQKPVSQDYDIFVYKSQPNSTGGITEKRYELSFEEFSQIIDNLDTVPLSRQIIDWNKNKRGMVQYNIFVIPLIHELNGIYISEIYLYADIGNVFKSYIVASKDGRKQSYQIKDKAKIESLIAELERFTDLSH</sequence>
<evidence type="ECO:0000256" key="1">
    <source>
        <dbReference type="SAM" id="Phobius"/>
    </source>
</evidence>
<feature type="transmembrane region" description="Helical" evidence="1">
    <location>
        <begin position="47"/>
        <end position="64"/>
    </location>
</feature>
<keyword evidence="1" id="KW-0812">Transmembrane</keyword>
<keyword evidence="3" id="KW-1185">Reference proteome</keyword>
<evidence type="ECO:0000313" key="3">
    <source>
        <dbReference type="Proteomes" id="UP000564806"/>
    </source>
</evidence>
<dbReference type="Proteomes" id="UP000564806">
    <property type="component" value="Unassembled WGS sequence"/>
</dbReference>